<gene>
    <name evidence="3" type="ORF">DLAC_06930</name>
</gene>
<feature type="compositionally biased region" description="Acidic residues" evidence="2">
    <location>
        <begin position="77"/>
        <end position="100"/>
    </location>
</feature>
<name>A0A151ZDQ4_TIELA</name>
<organism evidence="3 4">
    <name type="scientific">Tieghemostelium lacteum</name>
    <name type="common">Slime mold</name>
    <name type="synonym">Dictyostelium lacteum</name>
    <dbReference type="NCBI Taxonomy" id="361077"/>
    <lineage>
        <taxon>Eukaryota</taxon>
        <taxon>Amoebozoa</taxon>
        <taxon>Evosea</taxon>
        <taxon>Eumycetozoa</taxon>
        <taxon>Dictyostelia</taxon>
        <taxon>Dictyosteliales</taxon>
        <taxon>Raperosteliaceae</taxon>
        <taxon>Tieghemostelium</taxon>
    </lineage>
</organism>
<dbReference type="PANTHER" id="PTHR15323:SF6">
    <property type="entry name" value="CELL DIVISION CYCLE PROTEIN 123 HOMOLOG"/>
    <property type="match status" value="1"/>
</dbReference>
<dbReference type="GO" id="GO:0051301">
    <property type="term" value="P:cell division"/>
    <property type="evidence" value="ECO:0007669"/>
    <property type="project" value="UniProtKB-KW"/>
</dbReference>
<dbReference type="STRING" id="361077.A0A151ZDQ4"/>
<keyword evidence="4" id="KW-1185">Reference proteome</keyword>
<dbReference type="OrthoDB" id="16522at2759"/>
<dbReference type="GO" id="GO:0005737">
    <property type="term" value="C:cytoplasm"/>
    <property type="evidence" value="ECO:0007669"/>
    <property type="project" value="TreeGrafter"/>
</dbReference>
<sequence>MFSEWYSKFKTVTFSSIVIPLPKIFVDYLDSDEFSTLSEGFPEFVVEDEDDQKDFQNLWSTKKLDIKVDPKLYQTSYEDDSDSSDDEDIIEEDNTEETEEQKEKKRKRKIKEDDFQDLIKTINESIKKLGGQVLAKLNWSTPKDAQWMNLNNSLKCSNAAEILLLLKSSDFINHDLAQLKIDPNLDDQALTPYTLVLRKWHNLYASMEFRCTVKNNELIAISQRDTSTFYSFLKGKKAKIQETIQNFFTKKIQNQFSQNDYTFDIYITQEYEPWLIDFNPIHPSTESLLFLWDELFPELIQDDDEEVEENNNEKEKDEDDNNNNTKPPKESIKVIESLEFRIVEAKEGIKPNLSMTSRLPLDLLNYNNNAYGAENENINQIFDKFQESTDLNKK</sequence>
<proteinExistence type="inferred from homology"/>
<dbReference type="EMBL" id="LODT01000031">
    <property type="protein sequence ID" value="KYQ92092.1"/>
    <property type="molecule type" value="Genomic_DNA"/>
</dbReference>
<dbReference type="InterPro" id="IPR009772">
    <property type="entry name" value="CDC123"/>
</dbReference>
<protein>
    <submittedName>
        <fullName evidence="3">Cell division cycle protein</fullName>
    </submittedName>
</protein>
<accession>A0A151ZDQ4</accession>
<evidence type="ECO:0000256" key="2">
    <source>
        <dbReference type="SAM" id="MobiDB-lite"/>
    </source>
</evidence>
<feature type="compositionally biased region" description="Acidic residues" evidence="2">
    <location>
        <begin position="304"/>
        <end position="321"/>
    </location>
</feature>
<reference evidence="3 4" key="1">
    <citation type="submission" date="2015-12" db="EMBL/GenBank/DDBJ databases">
        <title>Dictyostelia acquired genes for synthesis and detection of signals that induce cell-type specialization by lateral gene transfer from prokaryotes.</title>
        <authorList>
            <person name="Gloeckner G."/>
            <person name="Schaap P."/>
        </authorList>
    </citation>
    <scope>NUCLEOTIDE SEQUENCE [LARGE SCALE GENOMIC DNA]</scope>
    <source>
        <strain evidence="3 4">TK</strain>
    </source>
</reference>
<keyword evidence="3" id="KW-0132">Cell division</keyword>
<dbReference type="OMA" id="YYQSYDS"/>
<comment type="caution">
    <text evidence="3">The sequence shown here is derived from an EMBL/GenBank/DDBJ whole genome shotgun (WGS) entry which is preliminary data.</text>
</comment>
<dbReference type="AlphaFoldDB" id="A0A151ZDQ4"/>
<dbReference type="FunCoup" id="A0A151ZDQ4">
    <property type="interactions" value="302"/>
</dbReference>
<feature type="region of interest" description="Disordered" evidence="2">
    <location>
        <begin position="75"/>
        <end position="107"/>
    </location>
</feature>
<feature type="region of interest" description="Disordered" evidence="2">
    <location>
        <begin position="304"/>
        <end position="330"/>
    </location>
</feature>
<evidence type="ECO:0000313" key="3">
    <source>
        <dbReference type="EMBL" id="KYQ92092.1"/>
    </source>
</evidence>
<evidence type="ECO:0000256" key="1">
    <source>
        <dbReference type="ARBA" id="ARBA00011047"/>
    </source>
</evidence>
<comment type="similarity">
    <text evidence="1">Belongs to the CDC123 family.</text>
</comment>
<evidence type="ECO:0000313" key="4">
    <source>
        <dbReference type="Proteomes" id="UP000076078"/>
    </source>
</evidence>
<dbReference type="InParanoid" id="A0A151ZDQ4"/>
<dbReference type="PANTHER" id="PTHR15323">
    <property type="entry name" value="D123 PROTEIN"/>
    <property type="match status" value="1"/>
</dbReference>
<dbReference type="Proteomes" id="UP000076078">
    <property type="component" value="Unassembled WGS sequence"/>
</dbReference>
<dbReference type="Pfam" id="PF07065">
    <property type="entry name" value="D123"/>
    <property type="match status" value="1"/>
</dbReference>
<keyword evidence="3" id="KW-0131">Cell cycle</keyword>